<sequence length="65" mass="7488">MEQGDDIYEQRLQEKTSLLQQCQHDKSLKSCSLCESFIGCEVRDAYVKAVYESMSKGQQGNFDFN</sequence>
<accession>A0A3D8I379</accession>
<dbReference type="Proteomes" id="UP000256599">
    <property type="component" value="Unassembled WGS sequence"/>
</dbReference>
<gene>
    <name evidence="1" type="ORF">CQA63_06440</name>
</gene>
<dbReference type="EMBL" id="NXLR01000011">
    <property type="protein sequence ID" value="RDU59569.1"/>
    <property type="molecule type" value="Genomic_DNA"/>
</dbReference>
<reference evidence="1 2" key="1">
    <citation type="submission" date="2018-04" db="EMBL/GenBank/DDBJ databases">
        <title>Novel Campyloabacter and Helicobacter Species and Strains.</title>
        <authorList>
            <person name="Mannion A.J."/>
            <person name="Shen Z."/>
            <person name="Fox J.G."/>
        </authorList>
    </citation>
    <scope>NUCLEOTIDE SEQUENCE [LARGE SCALE GENOMIC DNA]</scope>
    <source>
        <strain evidence="1 2">MIT 98-6070</strain>
    </source>
</reference>
<comment type="caution">
    <text evidence="1">The sequence shown here is derived from an EMBL/GenBank/DDBJ whole genome shotgun (WGS) entry which is preliminary data.</text>
</comment>
<dbReference type="OrthoDB" id="5334833at2"/>
<evidence type="ECO:0000313" key="2">
    <source>
        <dbReference type="Proteomes" id="UP000256599"/>
    </source>
</evidence>
<organism evidence="1 2">
    <name type="scientific">Helicobacter marmotae</name>
    <dbReference type="NCBI Taxonomy" id="152490"/>
    <lineage>
        <taxon>Bacteria</taxon>
        <taxon>Pseudomonadati</taxon>
        <taxon>Campylobacterota</taxon>
        <taxon>Epsilonproteobacteria</taxon>
        <taxon>Campylobacterales</taxon>
        <taxon>Helicobacteraceae</taxon>
        <taxon>Helicobacter</taxon>
    </lineage>
</organism>
<name>A0A3D8I379_9HELI</name>
<proteinExistence type="predicted"/>
<dbReference type="AlphaFoldDB" id="A0A3D8I379"/>
<evidence type="ECO:0000313" key="1">
    <source>
        <dbReference type="EMBL" id="RDU59569.1"/>
    </source>
</evidence>
<protein>
    <submittedName>
        <fullName evidence="1">Uncharacterized protein</fullName>
    </submittedName>
</protein>
<keyword evidence="2" id="KW-1185">Reference proteome</keyword>